<dbReference type="Gene3D" id="3.40.1280.10">
    <property type="match status" value="1"/>
</dbReference>
<protein>
    <recommendedName>
        <fullName evidence="3">tRNA/rRNA methyltransferase SpoU type domain-containing protein</fullName>
    </recommendedName>
</protein>
<dbReference type="SUPFAM" id="SSF75217">
    <property type="entry name" value="alpha/beta knot"/>
    <property type="match status" value="1"/>
</dbReference>
<dbReference type="GO" id="GO:0006396">
    <property type="term" value="P:RNA processing"/>
    <property type="evidence" value="ECO:0007669"/>
    <property type="project" value="InterPro"/>
</dbReference>
<dbReference type="EMBL" id="CAMXCT020000069">
    <property type="protein sequence ID" value="CAL1126727.1"/>
    <property type="molecule type" value="Genomic_DNA"/>
</dbReference>
<sequence>MDRVDLARLVNKVTPSLRLVALDGLTDASNVGTIVKVAAAFGATAILLSSDCCDALSPRSIRVSAGHVFHVPLIQGDLVAMLQELNDSGVLTMAAIVQEAKFLDEVPQLPLRWALVLGSEHHGVRREVRAVCQGRLKAAMSLDFEVYPGGKRIKNLWKTCEKPNEDL</sequence>
<comment type="caution">
    <text evidence="4">The sequence shown here is derived from an EMBL/GenBank/DDBJ whole genome shotgun (WGS) entry which is preliminary data.</text>
</comment>
<evidence type="ECO:0000259" key="3">
    <source>
        <dbReference type="Pfam" id="PF00588"/>
    </source>
</evidence>
<dbReference type="Proteomes" id="UP001152797">
    <property type="component" value="Unassembled WGS sequence"/>
</dbReference>
<evidence type="ECO:0000313" key="4">
    <source>
        <dbReference type="EMBL" id="CAI3973352.1"/>
    </source>
</evidence>
<evidence type="ECO:0000313" key="5">
    <source>
        <dbReference type="EMBL" id="CAL4760664.1"/>
    </source>
</evidence>
<dbReference type="OrthoDB" id="426429at2759"/>
<dbReference type="GO" id="GO:0003723">
    <property type="term" value="F:RNA binding"/>
    <property type="evidence" value="ECO:0007669"/>
    <property type="project" value="InterPro"/>
</dbReference>
<feature type="domain" description="tRNA/rRNA methyltransferase SpoU type" evidence="3">
    <location>
        <begin position="19"/>
        <end position="143"/>
    </location>
</feature>
<dbReference type="EMBL" id="CAMXCT030000069">
    <property type="protein sequence ID" value="CAL4760664.1"/>
    <property type="molecule type" value="Genomic_DNA"/>
</dbReference>
<reference evidence="5 6" key="2">
    <citation type="submission" date="2024-05" db="EMBL/GenBank/DDBJ databases">
        <authorList>
            <person name="Chen Y."/>
            <person name="Shah S."/>
            <person name="Dougan E. K."/>
            <person name="Thang M."/>
            <person name="Chan C."/>
        </authorList>
    </citation>
    <scope>NUCLEOTIDE SEQUENCE [LARGE SCALE GENOMIC DNA]</scope>
</reference>
<name>A0A9P1BH72_9DINO</name>
<dbReference type="InterPro" id="IPR029028">
    <property type="entry name" value="Alpha/beta_knot_MTases"/>
</dbReference>
<dbReference type="PANTHER" id="PTHR43191:SF2">
    <property type="entry name" value="RRNA METHYLTRANSFERASE 3, MITOCHONDRIAL"/>
    <property type="match status" value="1"/>
</dbReference>
<reference evidence="4" key="1">
    <citation type="submission" date="2022-10" db="EMBL/GenBank/DDBJ databases">
        <authorList>
            <person name="Chen Y."/>
            <person name="Dougan E. K."/>
            <person name="Chan C."/>
            <person name="Rhodes N."/>
            <person name="Thang M."/>
        </authorList>
    </citation>
    <scope>NUCLEOTIDE SEQUENCE</scope>
</reference>
<dbReference type="InterPro" id="IPR051259">
    <property type="entry name" value="rRNA_Methyltransferase"/>
</dbReference>
<dbReference type="AlphaFoldDB" id="A0A9P1BH72"/>
<dbReference type="GO" id="GO:0032259">
    <property type="term" value="P:methylation"/>
    <property type="evidence" value="ECO:0007669"/>
    <property type="project" value="UniProtKB-KW"/>
</dbReference>
<evidence type="ECO:0000256" key="1">
    <source>
        <dbReference type="ARBA" id="ARBA00022603"/>
    </source>
</evidence>
<evidence type="ECO:0000313" key="6">
    <source>
        <dbReference type="Proteomes" id="UP001152797"/>
    </source>
</evidence>
<proteinExistence type="predicted"/>
<organism evidence="4">
    <name type="scientific">Cladocopium goreaui</name>
    <dbReference type="NCBI Taxonomy" id="2562237"/>
    <lineage>
        <taxon>Eukaryota</taxon>
        <taxon>Sar</taxon>
        <taxon>Alveolata</taxon>
        <taxon>Dinophyceae</taxon>
        <taxon>Suessiales</taxon>
        <taxon>Symbiodiniaceae</taxon>
        <taxon>Cladocopium</taxon>
    </lineage>
</organism>
<dbReference type="CDD" id="cd18095">
    <property type="entry name" value="SpoU-like_rRNA-MTase"/>
    <property type="match status" value="1"/>
</dbReference>
<keyword evidence="2" id="KW-0808">Transferase</keyword>
<dbReference type="EMBL" id="CAMXCT010000069">
    <property type="protein sequence ID" value="CAI3973352.1"/>
    <property type="molecule type" value="Genomic_DNA"/>
</dbReference>
<dbReference type="InterPro" id="IPR001537">
    <property type="entry name" value="SpoU_MeTrfase"/>
</dbReference>
<dbReference type="PANTHER" id="PTHR43191">
    <property type="entry name" value="RRNA METHYLTRANSFERASE 3"/>
    <property type="match status" value="1"/>
</dbReference>
<dbReference type="GO" id="GO:0008173">
    <property type="term" value="F:RNA methyltransferase activity"/>
    <property type="evidence" value="ECO:0007669"/>
    <property type="project" value="InterPro"/>
</dbReference>
<keyword evidence="1" id="KW-0489">Methyltransferase</keyword>
<dbReference type="Pfam" id="PF00588">
    <property type="entry name" value="SpoU_methylase"/>
    <property type="match status" value="1"/>
</dbReference>
<accession>A0A9P1BH72</accession>
<dbReference type="InterPro" id="IPR029026">
    <property type="entry name" value="tRNA_m1G_MTases_N"/>
</dbReference>
<evidence type="ECO:0000256" key="2">
    <source>
        <dbReference type="ARBA" id="ARBA00022679"/>
    </source>
</evidence>
<keyword evidence="6" id="KW-1185">Reference proteome</keyword>
<gene>
    <name evidence="4" type="ORF">C1SCF055_LOCUS1867</name>
</gene>